<feature type="domain" description="BSD" evidence="1">
    <location>
        <begin position="147"/>
        <end position="182"/>
    </location>
</feature>
<dbReference type="InterPro" id="IPR035925">
    <property type="entry name" value="BSD_dom_sf"/>
</dbReference>
<evidence type="ECO:0000313" key="3">
    <source>
        <dbReference type="Proteomes" id="UP001061958"/>
    </source>
</evidence>
<evidence type="ECO:0000259" key="1">
    <source>
        <dbReference type="PROSITE" id="PS50858"/>
    </source>
</evidence>
<comment type="caution">
    <text evidence="2">The sequence shown here is derived from an EMBL/GenBank/DDBJ whole genome shotgun (WGS) entry which is preliminary data.</text>
</comment>
<organism evidence="2 3">
    <name type="scientific">Galdieria partita</name>
    <dbReference type="NCBI Taxonomy" id="83374"/>
    <lineage>
        <taxon>Eukaryota</taxon>
        <taxon>Rhodophyta</taxon>
        <taxon>Bangiophyceae</taxon>
        <taxon>Galdieriales</taxon>
        <taxon>Galdieriaceae</taxon>
        <taxon>Galdieria</taxon>
    </lineage>
</organism>
<accession>A0A9C7Q0T7</accession>
<proteinExistence type="predicted"/>
<keyword evidence="3" id="KW-1185">Reference proteome</keyword>
<dbReference type="SMART" id="SM00751">
    <property type="entry name" value="BSD"/>
    <property type="match status" value="1"/>
</dbReference>
<dbReference type="AlphaFoldDB" id="A0A9C7Q0T7"/>
<dbReference type="EMBL" id="BQMJ01000054">
    <property type="protein sequence ID" value="GJQ14373.1"/>
    <property type="molecule type" value="Genomic_DNA"/>
</dbReference>
<dbReference type="SUPFAM" id="SSF140383">
    <property type="entry name" value="BSD domain-like"/>
    <property type="match status" value="1"/>
</dbReference>
<dbReference type="OrthoDB" id="47923at2759"/>
<reference evidence="2" key="1">
    <citation type="journal article" date="2022" name="Proc. Natl. Acad. Sci. U.S.A.">
        <title>Life cycle and functional genomics of the unicellular red alga Galdieria for elucidating algal and plant evolution and industrial use.</title>
        <authorList>
            <person name="Hirooka S."/>
            <person name="Itabashi T."/>
            <person name="Ichinose T.M."/>
            <person name="Onuma R."/>
            <person name="Fujiwara T."/>
            <person name="Yamashita S."/>
            <person name="Jong L.W."/>
            <person name="Tomita R."/>
            <person name="Iwane A.H."/>
            <person name="Miyagishima S.Y."/>
        </authorList>
    </citation>
    <scope>NUCLEOTIDE SEQUENCE</scope>
    <source>
        <strain evidence="2">NBRC 102759</strain>
    </source>
</reference>
<dbReference type="Pfam" id="PF03909">
    <property type="entry name" value="BSD"/>
    <property type="match status" value="1"/>
</dbReference>
<name>A0A9C7Q0T7_9RHOD</name>
<protein>
    <recommendedName>
        <fullName evidence="1">BSD domain-containing protein</fullName>
    </recommendedName>
</protein>
<sequence>MEEEEGEPKKDWKTIISPQYWKSNVSLLFKGAQQGNKVFSSLQNVSLSKASETISRQVKESAKELGGLFSAQECPPEEGPKEAPWEVLTEKEKPFAKEIEERVLNMTRDCYRSKKDREEMFLSLSSLKDTHFRWSNHSWMRQAMAALERDPLLSDLRAGLVPKRMSEENFWRQYFYLVERVKKSVVTSRQFGLFDEWDNWEDTVSTTSHQTLKPSQENSDLDNEVDQVFSQVLDQHDDGGVSLM</sequence>
<gene>
    <name evidence="2" type="ORF">GpartN1_g6164.t1</name>
</gene>
<dbReference type="Gene3D" id="1.10.3970.10">
    <property type="entry name" value="BSD domain"/>
    <property type="match status" value="1"/>
</dbReference>
<dbReference type="InterPro" id="IPR005607">
    <property type="entry name" value="BSD_dom"/>
</dbReference>
<reference evidence="2" key="2">
    <citation type="submission" date="2022-01" db="EMBL/GenBank/DDBJ databases">
        <authorList>
            <person name="Hirooka S."/>
            <person name="Miyagishima S.Y."/>
        </authorList>
    </citation>
    <scope>NUCLEOTIDE SEQUENCE</scope>
    <source>
        <strain evidence="2">NBRC 102759</strain>
    </source>
</reference>
<evidence type="ECO:0000313" key="2">
    <source>
        <dbReference type="EMBL" id="GJQ14373.1"/>
    </source>
</evidence>
<dbReference type="Proteomes" id="UP001061958">
    <property type="component" value="Unassembled WGS sequence"/>
</dbReference>
<dbReference type="PROSITE" id="PS50858">
    <property type="entry name" value="BSD"/>
    <property type="match status" value="1"/>
</dbReference>